<proteinExistence type="predicted"/>
<reference evidence="2" key="1">
    <citation type="submission" date="2025-08" db="UniProtKB">
        <authorList>
            <consortium name="WormBaseParasite"/>
        </authorList>
    </citation>
    <scope>IDENTIFICATION</scope>
</reference>
<sequence length="141" mass="16599">METSARQQLISLIQQWNENRLDLFNLSFPDENDEFHGVMRFYFQEPGEKVVTKCVRVSSAATTIIVLEALISKFRPDLPPAVQLQQNILSKFSIWEVHENGDERKLDVDEHPLIVQLTWHKDDREGRFLFKSNDKVCLFFF</sequence>
<protein>
    <submittedName>
        <fullName evidence="2">Ras-associating domain-containing protein</fullName>
    </submittedName>
</protein>
<accession>A0AC35G3P2</accession>
<evidence type="ECO:0000313" key="1">
    <source>
        <dbReference type="Proteomes" id="UP000887580"/>
    </source>
</evidence>
<name>A0AC35G3P2_9BILA</name>
<dbReference type="Proteomes" id="UP000887580">
    <property type="component" value="Unplaced"/>
</dbReference>
<evidence type="ECO:0000313" key="2">
    <source>
        <dbReference type="WBParaSite" id="PS1159_v2.g23734.t1"/>
    </source>
</evidence>
<organism evidence="1 2">
    <name type="scientific">Panagrolaimus sp. PS1159</name>
    <dbReference type="NCBI Taxonomy" id="55785"/>
    <lineage>
        <taxon>Eukaryota</taxon>
        <taxon>Metazoa</taxon>
        <taxon>Ecdysozoa</taxon>
        <taxon>Nematoda</taxon>
        <taxon>Chromadorea</taxon>
        <taxon>Rhabditida</taxon>
        <taxon>Tylenchina</taxon>
        <taxon>Panagrolaimomorpha</taxon>
        <taxon>Panagrolaimoidea</taxon>
        <taxon>Panagrolaimidae</taxon>
        <taxon>Panagrolaimus</taxon>
    </lineage>
</organism>
<dbReference type="WBParaSite" id="PS1159_v2.g23734.t1">
    <property type="protein sequence ID" value="PS1159_v2.g23734.t1"/>
    <property type="gene ID" value="PS1159_v2.g23734"/>
</dbReference>